<organism evidence="2 3">
    <name type="scientific">Nocardia stercoris</name>
    <dbReference type="NCBI Taxonomy" id="2483361"/>
    <lineage>
        <taxon>Bacteria</taxon>
        <taxon>Bacillati</taxon>
        <taxon>Actinomycetota</taxon>
        <taxon>Actinomycetes</taxon>
        <taxon>Mycobacteriales</taxon>
        <taxon>Nocardiaceae</taxon>
        <taxon>Nocardia</taxon>
    </lineage>
</organism>
<evidence type="ECO:0008006" key="4">
    <source>
        <dbReference type="Google" id="ProtNLM"/>
    </source>
</evidence>
<dbReference type="AlphaFoldDB" id="A0A3M2LBX9"/>
<keyword evidence="1" id="KW-0812">Transmembrane</keyword>
<feature type="transmembrane region" description="Helical" evidence="1">
    <location>
        <begin position="123"/>
        <end position="140"/>
    </location>
</feature>
<reference evidence="2 3" key="1">
    <citation type="submission" date="2018-10" db="EMBL/GenBank/DDBJ databases">
        <title>Isolation from cow dung.</title>
        <authorList>
            <person name="Ling L."/>
        </authorList>
    </citation>
    <scope>NUCLEOTIDE SEQUENCE [LARGE SCALE GENOMIC DNA]</scope>
    <source>
        <strain evidence="2 3">NEAU-LL90</strain>
    </source>
</reference>
<gene>
    <name evidence="2" type="ORF">EBN03_14380</name>
</gene>
<dbReference type="EMBL" id="RFFH01000005">
    <property type="protein sequence ID" value="RMI32188.1"/>
    <property type="molecule type" value="Genomic_DNA"/>
</dbReference>
<keyword evidence="3" id="KW-1185">Reference proteome</keyword>
<feature type="transmembrane region" description="Helical" evidence="1">
    <location>
        <begin position="232"/>
        <end position="252"/>
    </location>
</feature>
<keyword evidence="1" id="KW-1133">Transmembrane helix</keyword>
<evidence type="ECO:0000256" key="1">
    <source>
        <dbReference type="SAM" id="Phobius"/>
    </source>
</evidence>
<feature type="transmembrane region" description="Helical" evidence="1">
    <location>
        <begin position="6"/>
        <end position="25"/>
    </location>
</feature>
<protein>
    <recommendedName>
        <fullName evidence="4">O-antigen polysaccharide polymerase Wzy</fullName>
    </recommendedName>
</protein>
<feature type="transmembrane region" description="Helical" evidence="1">
    <location>
        <begin position="186"/>
        <end position="204"/>
    </location>
</feature>
<feature type="transmembrane region" description="Helical" evidence="1">
    <location>
        <begin position="160"/>
        <end position="179"/>
    </location>
</feature>
<dbReference type="Proteomes" id="UP000279275">
    <property type="component" value="Unassembled WGS sequence"/>
</dbReference>
<accession>A0A3M2LBX9</accession>
<comment type="caution">
    <text evidence="2">The sequence shown here is derived from an EMBL/GenBank/DDBJ whole genome shotgun (WGS) entry which is preliminary data.</text>
</comment>
<evidence type="ECO:0000313" key="3">
    <source>
        <dbReference type="Proteomes" id="UP000279275"/>
    </source>
</evidence>
<dbReference type="RefSeq" id="WP_122188529.1">
    <property type="nucleotide sequence ID" value="NZ_RFFH01000005.1"/>
</dbReference>
<feature type="transmembrane region" description="Helical" evidence="1">
    <location>
        <begin position="77"/>
        <end position="102"/>
    </location>
</feature>
<evidence type="ECO:0000313" key="2">
    <source>
        <dbReference type="EMBL" id="RMI32188.1"/>
    </source>
</evidence>
<sequence>MESAQPVVFLIAAALATIAIAAMWLPGPIRVMLIAQVAHWALSYLFRPELLLIVQPQPGFGDNIPDPRLYALGYDPGIAAVLQPIVFGLWFYAALVVAFVIWTRVTARPDAPSPTAYFAEDPVFMRMLWVLYGAGMLARLTAVATGNTSRAGEVAAPNPIINLLTVLGTVGALGLIVYARPVRTRTTLLLISGLMFGELVWTALVQSKTPIMGAALAVAVRCAMLGWTRATVIAVLVLTVTAVAGFGLLQGLKSTPDMKSGAAVVDAQYPPSARPFLSMSRRFDGLEAATDAYYAGPNSWLSPAQVGEHLVEVLIPTQLLGAEKFQSGTAWASEVRGRSVDMDGVEVSLAEGNINEGYVLGGYTGVMLDVTLTFALAVLWSRSMYSRRLPLAVTALALIEDPVLFERGAMGTAETLGKSLQTLVLIAIFYLATEEILRRQRAGTPALPIAVERTEMRVGQ</sequence>
<keyword evidence="1" id="KW-0472">Membrane</keyword>
<name>A0A3M2LBX9_9NOCA</name>
<feature type="transmembrane region" description="Helical" evidence="1">
    <location>
        <begin position="358"/>
        <end position="380"/>
    </location>
</feature>
<proteinExistence type="predicted"/>